<dbReference type="Proteomes" id="UP001059824">
    <property type="component" value="Chromosome"/>
</dbReference>
<evidence type="ECO:0000259" key="2">
    <source>
        <dbReference type="PROSITE" id="PS51384"/>
    </source>
</evidence>
<dbReference type="Pfam" id="PF00175">
    <property type="entry name" value="NAD_binding_1"/>
    <property type="match status" value="1"/>
</dbReference>
<dbReference type="InterPro" id="IPR017938">
    <property type="entry name" value="Riboflavin_synthase-like_b-brl"/>
</dbReference>
<dbReference type="InterPro" id="IPR001433">
    <property type="entry name" value="OxRdtase_FAD/NAD-bd"/>
</dbReference>
<evidence type="ECO:0000256" key="1">
    <source>
        <dbReference type="SAM" id="Phobius"/>
    </source>
</evidence>
<dbReference type="GO" id="GO:0016491">
    <property type="term" value="F:oxidoreductase activity"/>
    <property type="evidence" value="ECO:0007669"/>
    <property type="project" value="InterPro"/>
</dbReference>
<organism evidence="3 4">
    <name type="scientific">Candidatus Mycosynbacter amalyticus</name>
    <dbReference type="NCBI Taxonomy" id="2665156"/>
    <lineage>
        <taxon>Bacteria</taxon>
        <taxon>Candidatus Saccharimonadota</taxon>
        <taxon>Candidatus Saccharimonadota incertae sedis</taxon>
        <taxon>Candidatus Mycosynbacter</taxon>
    </lineage>
</organism>
<feature type="transmembrane region" description="Helical" evidence="1">
    <location>
        <begin position="170"/>
        <end position="192"/>
    </location>
</feature>
<evidence type="ECO:0000313" key="4">
    <source>
        <dbReference type="Proteomes" id="UP001059824"/>
    </source>
</evidence>
<dbReference type="SUPFAM" id="SSF63380">
    <property type="entry name" value="Riboflavin synthase domain-like"/>
    <property type="match status" value="1"/>
</dbReference>
<dbReference type="EMBL" id="CP045921">
    <property type="protein sequence ID" value="QHN42982.1"/>
    <property type="molecule type" value="Genomic_DNA"/>
</dbReference>
<dbReference type="PROSITE" id="PS51384">
    <property type="entry name" value="FAD_FR"/>
    <property type="match status" value="1"/>
</dbReference>
<dbReference type="InterPro" id="IPR050415">
    <property type="entry name" value="MRET"/>
</dbReference>
<dbReference type="RefSeq" id="WP_260762689.1">
    <property type="nucleotide sequence ID" value="NZ_CP045921.1"/>
</dbReference>
<dbReference type="PANTHER" id="PTHR47354">
    <property type="entry name" value="NADH OXIDOREDUCTASE HCR"/>
    <property type="match status" value="1"/>
</dbReference>
<keyword evidence="1" id="KW-1133">Transmembrane helix</keyword>
<dbReference type="SUPFAM" id="SSF52343">
    <property type="entry name" value="Ferredoxin reductase-like, C-terminal NADP-linked domain"/>
    <property type="match status" value="1"/>
</dbReference>
<dbReference type="InterPro" id="IPR017927">
    <property type="entry name" value="FAD-bd_FR_type"/>
</dbReference>
<dbReference type="PRINTS" id="PR00410">
    <property type="entry name" value="PHEHYDRXLASE"/>
</dbReference>
<gene>
    <name evidence="3" type="ORF">GII36_03915</name>
</gene>
<name>A0A857MN29_9BACT</name>
<accession>A0A857MN29</accession>
<feature type="domain" description="FAD-binding FR-type" evidence="2">
    <location>
        <begin position="267"/>
        <end position="371"/>
    </location>
</feature>
<feature type="transmembrane region" description="Helical" evidence="1">
    <location>
        <begin position="41"/>
        <end position="62"/>
    </location>
</feature>
<keyword evidence="4" id="KW-1185">Reference proteome</keyword>
<dbReference type="AlphaFoldDB" id="A0A857MN29"/>
<dbReference type="Gene3D" id="2.40.30.10">
    <property type="entry name" value="Translation factors"/>
    <property type="match status" value="1"/>
</dbReference>
<protein>
    <recommendedName>
        <fullName evidence="2">FAD-binding FR-type domain-containing protein</fullName>
    </recommendedName>
</protein>
<proteinExistence type="predicted"/>
<evidence type="ECO:0000313" key="3">
    <source>
        <dbReference type="EMBL" id="QHN42982.1"/>
    </source>
</evidence>
<dbReference type="PANTHER" id="PTHR47354:SF5">
    <property type="entry name" value="PROTEIN RFBI"/>
    <property type="match status" value="1"/>
</dbReference>
<sequence>MRKLLSSLESLTNSLTMYMVTVYALLAIVLVSLLLSAVGELGFPVLALLATLLTVLASTYLSSRLCAWTFGTQHNRASGLITSLILYLTLAPGDTAVELFKIALIGCIASVSKYLLVWRGRHIFNPAALALALGSFLGLSSALWWVGTPLLLPVVLITGLIIVTKTRRYAMVTTFTVVAIVTSIAVAASTSYPVLDALRLDILSGPLAFFAAVMLTEPLTSPATRRHQIGYAGLVGLLYSAQLPWVSTPHISLLVGNLYRLIVQPQRSALSLRVISVSEIAPGVYELQAMPAHAIRYTAGQYLELQVPHAKQDSRGTRRIFSIASSPDEKTLRLTTRVPTHKASSFKHAFVRLTPDTQLRATYIGGDFVLPHDPKAPLLWVAGGIGITPFRAMAASLLSAHDMRPVILFYQAYTPRDLAYLSFFTRAARSLSLTIIPVVAEAPANWTGETGRVSRTLLGRYVPDIHMHHVYISGAPAMVESTRSLFAHDYKPVQIMTDHFSGY</sequence>
<dbReference type="Gene3D" id="3.40.50.80">
    <property type="entry name" value="Nucleotide-binding domain of ferredoxin-NADP reductase (FNR) module"/>
    <property type="match status" value="1"/>
</dbReference>
<feature type="transmembrane region" description="Helical" evidence="1">
    <location>
        <begin position="12"/>
        <end position="35"/>
    </location>
</feature>
<keyword evidence="1" id="KW-0812">Transmembrane</keyword>
<reference evidence="3" key="1">
    <citation type="journal article" date="2021" name="Nat. Microbiol.">
        <title>Cocultivation of an ultrasmall environmental parasitic bacterium with lytic ability against bacteria associated with wastewater foams.</title>
        <authorList>
            <person name="Batinovic S."/>
            <person name="Rose J.J.A."/>
            <person name="Ratcliffe J."/>
            <person name="Seviour R.J."/>
            <person name="Petrovski S."/>
        </authorList>
    </citation>
    <scope>NUCLEOTIDE SEQUENCE</scope>
    <source>
        <strain evidence="3">JR1</strain>
    </source>
</reference>
<dbReference type="KEGG" id="mama:GII36_03915"/>
<feature type="transmembrane region" description="Helical" evidence="1">
    <location>
        <begin position="145"/>
        <end position="163"/>
    </location>
</feature>
<dbReference type="CDD" id="cd00322">
    <property type="entry name" value="FNR_like"/>
    <property type="match status" value="1"/>
</dbReference>
<dbReference type="InterPro" id="IPR039261">
    <property type="entry name" value="FNR_nucleotide-bd"/>
</dbReference>
<keyword evidence="1" id="KW-0472">Membrane</keyword>